<reference evidence="1 2" key="1">
    <citation type="submission" date="2024-02" db="EMBL/GenBank/DDBJ databases">
        <authorList>
            <person name="Chen Y."/>
            <person name="Shah S."/>
            <person name="Dougan E. K."/>
            <person name="Thang M."/>
            <person name="Chan C."/>
        </authorList>
    </citation>
    <scope>NUCLEOTIDE SEQUENCE [LARGE SCALE GENOMIC DNA]</scope>
</reference>
<gene>
    <name evidence="1" type="ORF">CCMP2556_LOCUS5068</name>
</gene>
<accession>A0ABP0I7R8</accession>
<proteinExistence type="predicted"/>
<comment type="caution">
    <text evidence="1">The sequence shown here is derived from an EMBL/GenBank/DDBJ whole genome shotgun (WGS) entry which is preliminary data.</text>
</comment>
<dbReference type="EMBL" id="CAXAMN010002136">
    <property type="protein sequence ID" value="CAK8997986.1"/>
    <property type="molecule type" value="Genomic_DNA"/>
</dbReference>
<sequence>CHQSGPKARAMRSIWASPRNLHGRCGIPGTCRPKSGTVERWARTPMRTWAWAFPTTPTWGKFGLNERRRRSRPLLRRTFRPFWKRPRSISRLRDIDYLIVFKLPWDKWAMAERDRLLIGQFFHVTGQFLGGHILRVKT</sequence>
<organism evidence="1 2">
    <name type="scientific">Durusdinium trenchii</name>
    <dbReference type="NCBI Taxonomy" id="1381693"/>
    <lineage>
        <taxon>Eukaryota</taxon>
        <taxon>Sar</taxon>
        <taxon>Alveolata</taxon>
        <taxon>Dinophyceae</taxon>
        <taxon>Suessiales</taxon>
        <taxon>Symbiodiniaceae</taxon>
        <taxon>Durusdinium</taxon>
    </lineage>
</organism>
<dbReference type="Proteomes" id="UP001642484">
    <property type="component" value="Unassembled WGS sequence"/>
</dbReference>
<name>A0ABP0I7R8_9DINO</name>
<protein>
    <submittedName>
        <fullName evidence="1">Uncharacterized protein</fullName>
    </submittedName>
</protein>
<keyword evidence="2" id="KW-1185">Reference proteome</keyword>
<feature type="non-terminal residue" evidence="1">
    <location>
        <position position="1"/>
    </location>
</feature>
<evidence type="ECO:0000313" key="2">
    <source>
        <dbReference type="Proteomes" id="UP001642484"/>
    </source>
</evidence>
<evidence type="ECO:0000313" key="1">
    <source>
        <dbReference type="EMBL" id="CAK8997986.1"/>
    </source>
</evidence>